<dbReference type="AlphaFoldDB" id="A0A1R4ET70"/>
<dbReference type="EC" id="1.4.4.2" evidence="4"/>
<dbReference type="Gene3D" id="3.40.640.10">
    <property type="entry name" value="Type I PLP-dependent aspartate aminotransferase-like (Major domain)"/>
    <property type="match status" value="1"/>
</dbReference>
<dbReference type="InterPro" id="IPR049315">
    <property type="entry name" value="GDC-P_N"/>
</dbReference>
<dbReference type="OrthoDB" id="9801272at2"/>
<dbReference type="SUPFAM" id="SSF53383">
    <property type="entry name" value="PLP-dependent transferases"/>
    <property type="match status" value="1"/>
</dbReference>
<gene>
    <name evidence="4" type="ORF">CZ674_00755</name>
</gene>
<dbReference type="InterPro" id="IPR023010">
    <property type="entry name" value="GcvPA"/>
</dbReference>
<protein>
    <submittedName>
        <fullName evidence="4">Glycine dehydrogenase [decarboxylating] (Glycine cleavage system P1 protein)</fullName>
        <ecNumber evidence="4">1.4.4.2</ecNumber>
    </submittedName>
</protein>
<accession>A0A1R4ET70</accession>
<evidence type="ECO:0000259" key="2">
    <source>
        <dbReference type="Pfam" id="PF02347"/>
    </source>
</evidence>
<dbReference type="PANTHER" id="PTHR42806:SF1">
    <property type="entry name" value="GLYCINE DEHYDROGENASE (DECARBOXYLATING)"/>
    <property type="match status" value="1"/>
</dbReference>
<dbReference type="Pfam" id="PF02347">
    <property type="entry name" value="GDC-P"/>
    <property type="match status" value="1"/>
</dbReference>
<evidence type="ECO:0000313" key="4">
    <source>
        <dbReference type="EMBL" id="SJM46805.1"/>
    </source>
</evidence>
<dbReference type="InterPro" id="IPR015424">
    <property type="entry name" value="PyrdxlP-dep_Trfase"/>
</dbReference>
<keyword evidence="5" id="KW-1185">Reference proteome</keyword>
<dbReference type="InterPro" id="IPR015421">
    <property type="entry name" value="PyrdxlP-dep_Trfase_major"/>
</dbReference>
<sequence>MTEAAPFVHPYIPNSAPATREAMLRAVGASSTEELLEAIPEKLRLRRPLDVPAAFRSEFELDRHLQQVLAKNEPASDAPSFLGSGCYPHYVPAICDEINTRGEFLTAYAGETYEDHGKWQALYEYTSLMADLLEMDVVNVPTYDGYQALATSLRMAVRITGRPRVVIPDTIERGKRERVEGFLEGVAEVVTVASDAQTGAIDEAALAEAVDETVAAVLIESPNYLGVVEAGAERIAFADEVLGPLDRHDPDRKMRLVDALRLYLRLAGSMEDVSGQLGMHRHTLRTRLALISELTGRSLVEPDDRFELWLAVEMRDLTEAGE</sequence>
<proteinExistence type="predicted"/>
<dbReference type="EMBL" id="FUHU01000003">
    <property type="protein sequence ID" value="SJM46805.1"/>
    <property type="molecule type" value="Genomic_DNA"/>
</dbReference>
<dbReference type="Proteomes" id="UP000195787">
    <property type="component" value="Unassembled WGS sequence"/>
</dbReference>
<evidence type="ECO:0000259" key="3">
    <source>
        <dbReference type="Pfam" id="PF13556"/>
    </source>
</evidence>
<dbReference type="RefSeq" id="WP_159456850.1">
    <property type="nucleotide sequence ID" value="NZ_FUHU01000003.1"/>
</dbReference>
<organism evidence="4 5">
    <name type="scientific">Agrococcus casei LMG 22410</name>
    <dbReference type="NCBI Taxonomy" id="1255656"/>
    <lineage>
        <taxon>Bacteria</taxon>
        <taxon>Bacillati</taxon>
        <taxon>Actinomycetota</taxon>
        <taxon>Actinomycetes</taxon>
        <taxon>Micrococcales</taxon>
        <taxon>Microbacteriaceae</taxon>
        <taxon>Agrococcus</taxon>
    </lineage>
</organism>
<feature type="domain" description="PucR C-terminal helix-turn-helix" evidence="3">
    <location>
        <begin position="256"/>
        <end position="313"/>
    </location>
</feature>
<feature type="domain" description="Glycine cleavage system P-protein N-terminal" evidence="2">
    <location>
        <begin position="11"/>
        <end position="230"/>
    </location>
</feature>
<name>A0A1R4ET70_9MICO</name>
<reference evidence="4 5" key="1">
    <citation type="submission" date="2017-02" db="EMBL/GenBank/DDBJ databases">
        <authorList>
            <person name="Peterson S.W."/>
        </authorList>
    </citation>
    <scope>NUCLEOTIDE SEQUENCE [LARGE SCALE GENOMIC DNA]</scope>
    <source>
        <strain evidence="4 5">LMG 22410</strain>
    </source>
</reference>
<dbReference type="GeneID" id="303171738"/>
<evidence type="ECO:0000256" key="1">
    <source>
        <dbReference type="ARBA" id="ARBA00023002"/>
    </source>
</evidence>
<dbReference type="Pfam" id="PF13556">
    <property type="entry name" value="HTH_30"/>
    <property type="match status" value="1"/>
</dbReference>
<dbReference type="InterPro" id="IPR025736">
    <property type="entry name" value="PucR_C-HTH_dom"/>
</dbReference>
<dbReference type="GO" id="GO:0004375">
    <property type="term" value="F:glycine dehydrogenase (decarboxylating) activity"/>
    <property type="evidence" value="ECO:0007669"/>
    <property type="project" value="UniProtKB-EC"/>
</dbReference>
<dbReference type="GO" id="GO:0009116">
    <property type="term" value="P:nucleoside metabolic process"/>
    <property type="evidence" value="ECO:0007669"/>
    <property type="project" value="InterPro"/>
</dbReference>
<keyword evidence="1 4" id="KW-0560">Oxidoreductase</keyword>
<evidence type="ECO:0000313" key="5">
    <source>
        <dbReference type="Proteomes" id="UP000195787"/>
    </source>
</evidence>
<dbReference type="PANTHER" id="PTHR42806">
    <property type="entry name" value="GLYCINE CLEAVAGE SYSTEM P-PROTEIN"/>
    <property type="match status" value="1"/>
</dbReference>